<sequence>MGESQRTLTKPQLYEGLIDRLGRALDAAKTAGRLRDERPLELELRGLSQAELELIKRYLELNQHRASSGQASPPSQSQEPTRSAKVIWLKDLSAGRAGDKLKAVRCK</sequence>
<comment type="caution">
    <text evidence="2">The sequence shown here is derived from an EMBL/GenBank/DDBJ whole genome shotgun (WGS) entry which is preliminary data.</text>
</comment>
<dbReference type="OrthoDB" id="6892877at2"/>
<organism evidence="2 3">
    <name type="scientific">Pseudomonas palleroniana</name>
    <dbReference type="NCBI Taxonomy" id="191390"/>
    <lineage>
        <taxon>Bacteria</taxon>
        <taxon>Pseudomonadati</taxon>
        <taxon>Pseudomonadota</taxon>
        <taxon>Gammaproteobacteria</taxon>
        <taxon>Pseudomonadales</taxon>
        <taxon>Pseudomonadaceae</taxon>
        <taxon>Pseudomonas</taxon>
    </lineage>
</organism>
<dbReference type="EMBL" id="LRMR01000014">
    <property type="protein sequence ID" value="KWU50404.1"/>
    <property type="molecule type" value="Genomic_DNA"/>
</dbReference>
<feature type="compositionally biased region" description="Low complexity" evidence="1">
    <location>
        <begin position="66"/>
        <end position="78"/>
    </location>
</feature>
<evidence type="ECO:0000313" key="3">
    <source>
        <dbReference type="Proteomes" id="UP000067111"/>
    </source>
</evidence>
<gene>
    <name evidence="2" type="ORF">AWV77_13330</name>
</gene>
<protein>
    <submittedName>
        <fullName evidence="2">Uncharacterized protein</fullName>
    </submittedName>
</protein>
<feature type="region of interest" description="Disordered" evidence="1">
    <location>
        <begin position="64"/>
        <end position="84"/>
    </location>
</feature>
<proteinExistence type="predicted"/>
<dbReference type="AlphaFoldDB" id="A0A0X7K447"/>
<dbReference type="Proteomes" id="UP000067111">
    <property type="component" value="Unassembled WGS sequence"/>
</dbReference>
<dbReference type="RefSeq" id="WP_060754716.1">
    <property type="nucleotide sequence ID" value="NZ_CP087111.1"/>
</dbReference>
<evidence type="ECO:0000313" key="2">
    <source>
        <dbReference type="EMBL" id="KWU50404.1"/>
    </source>
</evidence>
<evidence type="ECO:0000256" key="1">
    <source>
        <dbReference type="SAM" id="MobiDB-lite"/>
    </source>
</evidence>
<accession>A0A0X7K447</accession>
<reference evidence="3" key="1">
    <citation type="submission" date="2016-01" db="EMBL/GenBank/DDBJ databases">
        <authorList>
            <person name="Gamez R.M."/>
            <person name="Rodriguez F."/>
            <person name="Bernal J.F."/>
            <person name="Agarwala R."/>
            <person name="Landsman D."/>
            <person name="Marino-Ramirez L."/>
        </authorList>
    </citation>
    <scope>NUCLEOTIDE SEQUENCE [LARGE SCALE GENOMIC DNA]</scope>
    <source>
        <strain evidence="3">Ps006</strain>
    </source>
</reference>
<name>A0A0X7K447_9PSED</name>